<keyword evidence="1" id="KW-0677">Repeat</keyword>
<dbReference type="OrthoDB" id="5106486at2759"/>
<gene>
    <name evidence="3" type="ORF">PILCRDRAFT_34069</name>
</gene>
<dbReference type="HOGENOM" id="CLU_000288_6_8_1"/>
<dbReference type="Proteomes" id="UP000054166">
    <property type="component" value="Unassembled WGS sequence"/>
</dbReference>
<feature type="domain" description="Nephrocystin 3-like N-terminal" evidence="2">
    <location>
        <begin position="2"/>
        <end position="120"/>
    </location>
</feature>
<dbReference type="Gene3D" id="3.40.50.300">
    <property type="entry name" value="P-loop containing nucleotide triphosphate hydrolases"/>
    <property type="match status" value="1"/>
</dbReference>
<evidence type="ECO:0000256" key="1">
    <source>
        <dbReference type="ARBA" id="ARBA00022737"/>
    </source>
</evidence>
<dbReference type="PANTHER" id="PTHR10039:SF14">
    <property type="entry name" value="NACHT DOMAIN-CONTAINING PROTEIN"/>
    <property type="match status" value="1"/>
</dbReference>
<feature type="non-terminal residue" evidence="3">
    <location>
        <position position="123"/>
    </location>
</feature>
<evidence type="ECO:0000313" key="4">
    <source>
        <dbReference type="Proteomes" id="UP000054166"/>
    </source>
</evidence>
<dbReference type="Pfam" id="PF24883">
    <property type="entry name" value="NPHP3_N"/>
    <property type="match status" value="1"/>
</dbReference>
<sequence>QRVLWLHGLAGSRKSTLSTTIANIFREQGCLGASVFFNRDLEESSQPRSIIKTIVYQLSSFDNRIGAAITTSINTMPSILQSPLHIQFRKLLVKPLSTLPTSASPIVLILDALDECGGAQDRR</sequence>
<reference evidence="4" key="2">
    <citation type="submission" date="2015-01" db="EMBL/GenBank/DDBJ databases">
        <title>Evolutionary Origins and Diversification of the Mycorrhizal Mutualists.</title>
        <authorList>
            <consortium name="DOE Joint Genome Institute"/>
            <consortium name="Mycorrhizal Genomics Consortium"/>
            <person name="Kohler A."/>
            <person name="Kuo A."/>
            <person name="Nagy L.G."/>
            <person name="Floudas D."/>
            <person name="Copeland A."/>
            <person name="Barry K.W."/>
            <person name="Cichocki N."/>
            <person name="Veneault-Fourrey C."/>
            <person name="LaButti K."/>
            <person name="Lindquist E.A."/>
            <person name="Lipzen A."/>
            <person name="Lundell T."/>
            <person name="Morin E."/>
            <person name="Murat C."/>
            <person name="Riley R."/>
            <person name="Ohm R."/>
            <person name="Sun H."/>
            <person name="Tunlid A."/>
            <person name="Henrissat B."/>
            <person name="Grigoriev I.V."/>
            <person name="Hibbett D.S."/>
            <person name="Martin F."/>
        </authorList>
    </citation>
    <scope>NUCLEOTIDE SEQUENCE [LARGE SCALE GENOMIC DNA]</scope>
    <source>
        <strain evidence="4">F 1598</strain>
    </source>
</reference>
<protein>
    <recommendedName>
        <fullName evidence="2">Nephrocystin 3-like N-terminal domain-containing protein</fullName>
    </recommendedName>
</protein>
<evidence type="ECO:0000313" key="3">
    <source>
        <dbReference type="EMBL" id="KIM72318.1"/>
    </source>
</evidence>
<feature type="non-terminal residue" evidence="3">
    <location>
        <position position="1"/>
    </location>
</feature>
<reference evidence="3 4" key="1">
    <citation type="submission" date="2014-04" db="EMBL/GenBank/DDBJ databases">
        <authorList>
            <consortium name="DOE Joint Genome Institute"/>
            <person name="Kuo A."/>
            <person name="Tarkka M."/>
            <person name="Buscot F."/>
            <person name="Kohler A."/>
            <person name="Nagy L.G."/>
            <person name="Floudas D."/>
            <person name="Copeland A."/>
            <person name="Barry K.W."/>
            <person name="Cichocki N."/>
            <person name="Veneault-Fourrey C."/>
            <person name="LaButti K."/>
            <person name="Lindquist E.A."/>
            <person name="Lipzen A."/>
            <person name="Lundell T."/>
            <person name="Morin E."/>
            <person name="Murat C."/>
            <person name="Sun H."/>
            <person name="Tunlid A."/>
            <person name="Henrissat B."/>
            <person name="Grigoriev I.V."/>
            <person name="Hibbett D.S."/>
            <person name="Martin F."/>
            <person name="Nordberg H.P."/>
            <person name="Cantor M.N."/>
            <person name="Hua S.X."/>
        </authorList>
    </citation>
    <scope>NUCLEOTIDE SEQUENCE [LARGE SCALE GENOMIC DNA]</scope>
    <source>
        <strain evidence="3 4">F 1598</strain>
    </source>
</reference>
<proteinExistence type="predicted"/>
<keyword evidence="4" id="KW-1185">Reference proteome</keyword>
<dbReference type="PANTHER" id="PTHR10039">
    <property type="entry name" value="AMELOGENIN"/>
    <property type="match status" value="1"/>
</dbReference>
<evidence type="ECO:0000259" key="2">
    <source>
        <dbReference type="Pfam" id="PF24883"/>
    </source>
</evidence>
<accession>A0A0C3AEU3</accession>
<dbReference type="EMBL" id="KN833141">
    <property type="protein sequence ID" value="KIM72318.1"/>
    <property type="molecule type" value="Genomic_DNA"/>
</dbReference>
<dbReference type="InParanoid" id="A0A0C3AEU3"/>
<dbReference type="InterPro" id="IPR056884">
    <property type="entry name" value="NPHP3-like_N"/>
</dbReference>
<dbReference type="AlphaFoldDB" id="A0A0C3AEU3"/>
<organism evidence="3 4">
    <name type="scientific">Piloderma croceum (strain F 1598)</name>
    <dbReference type="NCBI Taxonomy" id="765440"/>
    <lineage>
        <taxon>Eukaryota</taxon>
        <taxon>Fungi</taxon>
        <taxon>Dikarya</taxon>
        <taxon>Basidiomycota</taxon>
        <taxon>Agaricomycotina</taxon>
        <taxon>Agaricomycetes</taxon>
        <taxon>Agaricomycetidae</taxon>
        <taxon>Atheliales</taxon>
        <taxon>Atheliaceae</taxon>
        <taxon>Piloderma</taxon>
    </lineage>
</organism>
<dbReference type="SUPFAM" id="SSF52540">
    <property type="entry name" value="P-loop containing nucleoside triphosphate hydrolases"/>
    <property type="match status" value="1"/>
</dbReference>
<dbReference type="InterPro" id="IPR027417">
    <property type="entry name" value="P-loop_NTPase"/>
</dbReference>
<name>A0A0C3AEU3_PILCF</name>
<dbReference type="STRING" id="765440.A0A0C3AEU3"/>